<keyword evidence="5 8" id="KW-1133">Transmembrane helix</keyword>
<comment type="subcellular location">
    <subcellularLocation>
        <location evidence="1">Cell membrane</location>
        <topology evidence="1">Multi-pass membrane protein</topology>
    </subcellularLocation>
</comment>
<keyword evidence="6 8" id="KW-0472">Membrane</keyword>
<feature type="transmembrane region" description="Helical" evidence="8">
    <location>
        <begin position="361"/>
        <end position="384"/>
    </location>
</feature>
<keyword evidence="3" id="KW-1003">Cell membrane</keyword>
<feature type="transmembrane region" description="Helical" evidence="8">
    <location>
        <begin position="390"/>
        <end position="411"/>
    </location>
</feature>
<dbReference type="Gene3D" id="1.20.1250.20">
    <property type="entry name" value="MFS general substrate transporter like domains"/>
    <property type="match status" value="1"/>
</dbReference>
<evidence type="ECO:0000256" key="4">
    <source>
        <dbReference type="ARBA" id="ARBA00022692"/>
    </source>
</evidence>
<evidence type="ECO:0000256" key="2">
    <source>
        <dbReference type="ARBA" id="ARBA00022448"/>
    </source>
</evidence>
<dbReference type="SUPFAM" id="SSF103473">
    <property type="entry name" value="MFS general substrate transporter"/>
    <property type="match status" value="1"/>
</dbReference>
<keyword evidence="10" id="KW-1185">Reference proteome</keyword>
<dbReference type="PANTHER" id="PTHR23513">
    <property type="entry name" value="INTEGRAL MEMBRANE EFFLUX PROTEIN-RELATED"/>
    <property type="match status" value="1"/>
</dbReference>
<evidence type="ECO:0000256" key="3">
    <source>
        <dbReference type="ARBA" id="ARBA00022475"/>
    </source>
</evidence>
<comment type="caution">
    <text evidence="9">The sequence shown here is derived from an EMBL/GenBank/DDBJ whole genome shotgun (WGS) entry which is preliminary data.</text>
</comment>
<reference evidence="9 10" key="1">
    <citation type="submission" date="2023-03" db="EMBL/GenBank/DDBJ databases">
        <title>Draft genome sequence of Streptomyces sp. RB6PN23 isolated from peat swamp forest in Thailand.</title>
        <authorList>
            <person name="Klaysubun C."/>
            <person name="Duangmal K."/>
        </authorList>
    </citation>
    <scope>NUCLEOTIDE SEQUENCE [LARGE SCALE GENOMIC DNA]</scope>
    <source>
        <strain evidence="9 10">RB6PN23</strain>
    </source>
</reference>
<dbReference type="Pfam" id="PF05977">
    <property type="entry name" value="MFS_3"/>
    <property type="match status" value="1"/>
</dbReference>
<dbReference type="CDD" id="cd06173">
    <property type="entry name" value="MFS_MefA_like"/>
    <property type="match status" value="1"/>
</dbReference>
<keyword evidence="2" id="KW-0813">Transport</keyword>
<feature type="transmembrane region" description="Helical" evidence="8">
    <location>
        <begin position="271"/>
        <end position="292"/>
    </location>
</feature>
<feature type="transmembrane region" description="Helical" evidence="8">
    <location>
        <begin position="181"/>
        <end position="205"/>
    </location>
</feature>
<feature type="transmembrane region" description="Helical" evidence="8">
    <location>
        <begin position="102"/>
        <end position="122"/>
    </location>
</feature>
<protein>
    <submittedName>
        <fullName evidence="9">MFS transporter</fullName>
    </submittedName>
</protein>
<feature type="region of interest" description="Disordered" evidence="7">
    <location>
        <begin position="428"/>
        <end position="449"/>
    </location>
</feature>
<accession>A0ABT5ZP44</accession>
<dbReference type="InterPro" id="IPR036259">
    <property type="entry name" value="MFS_trans_sf"/>
</dbReference>
<organism evidence="9 10">
    <name type="scientific">Streptomyces silvisoli</name>
    <dbReference type="NCBI Taxonomy" id="3034235"/>
    <lineage>
        <taxon>Bacteria</taxon>
        <taxon>Bacillati</taxon>
        <taxon>Actinomycetota</taxon>
        <taxon>Actinomycetes</taxon>
        <taxon>Kitasatosporales</taxon>
        <taxon>Streptomycetaceae</taxon>
        <taxon>Streptomyces</taxon>
    </lineage>
</organism>
<keyword evidence="4 8" id="KW-0812">Transmembrane</keyword>
<evidence type="ECO:0000256" key="1">
    <source>
        <dbReference type="ARBA" id="ARBA00004651"/>
    </source>
</evidence>
<evidence type="ECO:0000256" key="7">
    <source>
        <dbReference type="SAM" id="MobiDB-lite"/>
    </source>
</evidence>
<dbReference type="Proteomes" id="UP001216579">
    <property type="component" value="Unassembled WGS sequence"/>
</dbReference>
<dbReference type="PANTHER" id="PTHR23513:SF11">
    <property type="entry name" value="STAPHYLOFERRIN A TRANSPORTER"/>
    <property type="match status" value="1"/>
</dbReference>
<feature type="transmembrane region" description="Helical" evidence="8">
    <location>
        <begin position="327"/>
        <end position="349"/>
    </location>
</feature>
<dbReference type="EMBL" id="JARJBC010000013">
    <property type="protein sequence ID" value="MDF3291577.1"/>
    <property type="molecule type" value="Genomic_DNA"/>
</dbReference>
<sequence>MSGTVTERSQPEARRPGRQALRTLGVRNFRRYVIGQLVSNVGTWMHRAAQDWLVLQLTHHNGTAVGLVTALQFLPQTLLGLWGGVIADTCSRRRLLIVTQSLMALQALLLGALTLSGAVHVWQVCALALALGAATAVDGPARNAFIGEMVERDLVPSAVSVNAAQFNAARLLGPATAGLTIAAVGTGPVFLLNAASYLAVLAVLVTLHTAELRPVPCSAPRDVRLTDALRHIRSSPDLLLPIVLAGAIGTFGLNFQVTISLMATKVFHSGATAFGSLSCAYAAGSLLGALRGADRSRPPTMRQLLGCSLAFGALEAAVGLMPVPTAFAALLVPTGLAAVLVTTTANAMVQLNADPRMRGRVLSVYFLVLLGGTPLGAPLVGWIAEALGARYGLLIGGLTCVLATVVVRIAAGPEHCRVRPEVPGALVPDMAGTSADREPSSVTRKRMLQ</sequence>
<evidence type="ECO:0000256" key="6">
    <source>
        <dbReference type="ARBA" id="ARBA00023136"/>
    </source>
</evidence>
<feature type="transmembrane region" description="Helical" evidence="8">
    <location>
        <begin position="238"/>
        <end position="259"/>
    </location>
</feature>
<proteinExistence type="predicted"/>
<evidence type="ECO:0000313" key="10">
    <source>
        <dbReference type="Proteomes" id="UP001216579"/>
    </source>
</evidence>
<gene>
    <name evidence="9" type="ORF">P3G67_20565</name>
</gene>
<feature type="transmembrane region" description="Helical" evidence="8">
    <location>
        <begin position="304"/>
        <end position="321"/>
    </location>
</feature>
<name>A0ABT5ZP44_9ACTN</name>
<evidence type="ECO:0000313" key="9">
    <source>
        <dbReference type="EMBL" id="MDF3291577.1"/>
    </source>
</evidence>
<evidence type="ECO:0000256" key="5">
    <source>
        <dbReference type="ARBA" id="ARBA00022989"/>
    </source>
</evidence>
<evidence type="ECO:0000256" key="8">
    <source>
        <dbReference type="SAM" id="Phobius"/>
    </source>
</evidence>
<dbReference type="InterPro" id="IPR010290">
    <property type="entry name" value="TM_effector"/>
</dbReference>